<proteinExistence type="predicted"/>
<dbReference type="PRINTS" id="PR01217">
    <property type="entry name" value="PRICHEXTENSN"/>
</dbReference>
<feature type="compositionally biased region" description="Basic and acidic residues" evidence="2">
    <location>
        <begin position="35"/>
        <end position="44"/>
    </location>
</feature>
<feature type="region of interest" description="Disordered" evidence="2">
    <location>
        <begin position="1"/>
        <end position="85"/>
    </location>
</feature>
<protein>
    <submittedName>
        <fullName evidence="3">Uncharacterized protein</fullName>
    </submittedName>
</protein>
<evidence type="ECO:0000256" key="1">
    <source>
        <dbReference type="SAM" id="Coils"/>
    </source>
</evidence>
<feature type="compositionally biased region" description="Basic residues" evidence="2">
    <location>
        <begin position="409"/>
        <end position="426"/>
    </location>
</feature>
<keyword evidence="1" id="KW-0175">Coiled coil</keyword>
<feature type="coiled-coil region" evidence="1">
    <location>
        <begin position="179"/>
        <end position="213"/>
    </location>
</feature>
<evidence type="ECO:0000256" key="2">
    <source>
        <dbReference type="SAM" id="MobiDB-lite"/>
    </source>
</evidence>
<feature type="compositionally biased region" description="Polar residues" evidence="2">
    <location>
        <begin position="13"/>
        <end position="34"/>
    </location>
</feature>
<dbReference type="AlphaFoldDB" id="A0A5C6MY91"/>
<feature type="compositionally biased region" description="Basic residues" evidence="2">
    <location>
        <begin position="377"/>
        <end position="391"/>
    </location>
</feature>
<evidence type="ECO:0000313" key="4">
    <source>
        <dbReference type="Proteomes" id="UP000324091"/>
    </source>
</evidence>
<feature type="compositionally biased region" description="Pro residues" evidence="2">
    <location>
        <begin position="218"/>
        <end position="274"/>
    </location>
</feature>
<dbReference type="EMBL" id="RHFK02000018">
    <property type="protein sequence ID" value="TWW59933.1"/>
    <property type="molecule type" value="Genomic_DNA"/>
</dbReference>
<reference evidence="3 4" key="1">
    <citation type="submission" date="2019-04" db="EMBL/GenBank/DDBJ databases">
        <title>Chromosome genome assembly for Takifugu flavidus.</title>
        <authorList>
            <person name="Xiao S."/>
        </authorList>
    </citation>
    <scope>NUCLEOTIDE SEQUENCE [LARGE SCALE GENOMIC DNA]</scope>
    <source>
        <strain evidence="3">HTHZ2018</strain>
        <tissue evidence="3">Muscle</tissue>
    </source>
</reference>
<comment type="caution">
    <text evidence="3">The sequence shown here is derived from an EMBL/GenBank/DDBJ whole genome shotgun (WGS) entry which is preliminary data.</text>
</comment>
<gene>
    <name evidence="3" type="ORF">D4764_05G0000230</name>
</gene>
<name>A0A5C6MY91_9TELE</name>
<feature type="compositionally biased region" description="Low complexity" evidence="2">
    <location>
        <begin position="429"/>
        <end position="452"/>
    </location>
</feature>
<feature type="region of interest" description="Disordered" evidence="2">
    <location>
        <begin position="362"/>
        <end position="452"/>
    </location>
</feature>
<accession>A0A5C6MY91</accession>
<sequence>MGQYWISPGPVTTDRSPQTGHQRLATTDRSPQTGHTDRSPETGHHRPVTTDRPPQTGHQRLATTDRPPQTGHHRPITTDRSPQTGHHRLVTSYEQPLALQEVSVPPAADGTWTRQIISSSFGLTSTSLIFKMRNQRGSLIPLNNSLPTNTKHRPHALEVAKIFQHVHPRPRTIPAALINESIKARLQAIDKRIQRLEELLPQLQLQRSETLSQVNVRAPPPSPRLHPPSPPRPTRRPPPSPPFARPSPLHPRHPPPSPAIPPPPSRPSPPPPPSALTRPRHPSPPPPASTHRSLLPPLSGARVSRTEVGIPAAANAVHPRPRTIPAALINESIKARLQAIDKRIQRLEELLPQLQLQRSETLSQVNVRAPPPSPAVTRRHPPSPAVPRRRPPSPAIPRHPPPSPAIARHPPHHHPPSPAIARRHPPSPHSLHSSEPFTSSFRSSSVSDRSWDSCSSECRCLLTVKVAESHRWKGALARAPLW</sequence>
<feature type="compositionally biased region" description="Polar residues" evidence="2">
    <location>
        <begin position="52"/>
        <end position="62"/>
    </location>
</feature>
<keyword evidence="4" id="KW-1185">Reference proteome</keyword>
<evidence type="ECO:0000313" key="3">
    <source>
        <dbReference type="EMBL" id="TWW59933.1"/>
    </source>
</evidence>
<feature type="region of interest" description="Disordered" evidence="2">
    <location>
        <begin position="213"/>
        <end position="296"/>
    </location>
</feature>
<organism evidence="3 4">
    <name type="scientific">Takifugu flavidus</name>
    <name type="common">sansaifugu</name>
    <dbReference type="NCBI Taxonomy" id="433684"/>
    <lineage>
        <taxon>Eukaryota</taxon>
        <taxon>Metazoa</taxon>
        <taxon>Chordata</taxon>
        <taxon>Craniata</taxon>
        <taxon>Vertebrata</taxon>
        <taxon>Euteleostomi</taxon>
        <taxon>Actinopterygii</taxon>
        <taxon>Neopterygii</taxon>
        <taxon>Teleostei</taxon>
        <taxon>Neoteleostei</taxon>
        <taxon>Acanthomorphata</taxon>
        <taxon>Eupercaria</taxon>
        <taxon>Tetraodontiformes</taxon>
        <taxon>Tetradontoidea</taxon>
        <taxon>Tetraodontidae</taxon>
        <taxon>Takifugu</taxon>
    </lineage>
</organism>
<dbReference type="Proteomes" id="UP000324091">
    <property type="component" value="Chromosome 5"/>
</dbReference>
<feature type="compositionally biased region" description="Pro residues" evidence="2">
    <location>
        <begin position="392"/>
        <end position="404"/>
    </location>
</feature>